<keyword evidence="1" id="KW-0472">Membrane</keyword>
<feature type="transmembrane region" description="Helical" evidence="1">
    <location>
        <begin position="13"/>
        <end position="38"/>
    </location>
</feature>
<name>A0A067SQQ6_GALM3</name>
<feature type="transmembrane region" description="Helical" evidence="1">
    <location>
        <begin position="133"/>
        <end position="159"/>
    </location>
</feature>
<feature type="transmembrane region" description="Helical" evidence="1">
    <location>
        <begin position="101"/>
        <end position="126"/>
    </location>
</feature>
<organism evidence="2 3">
    <name type="scientific">Galerina marginata (strain CBS 339.88)</name>
    <dbReference type="NCBI Taxonomy" id="685588"/>
    <lineage>
        <taxon>Eukaryota</taxon>
        <taxon>Fungi</taxon>
        <taxon>Dikarya</taxon>
        <taxon>Basidiomycota</taxon>
        <taxon>Agaricomycotina</taxon>
        <taxon>Agaricomycetes</taxon>
        <taxon>Agaricomycetidae</taxon>
        <taxon>Agaricales</taxon>
        <taxon>Agaricineae</taxon>
        <taxon>Strophariaceae</taxon>
        <taxon>Galerina</taxon>
    </lineage>
</organism>
<accession>A0A067SQQ6</accession>
<feature type="transmembrane region" description="Helical" evidence="1">
    <location>
        <begin position="254"/>
        <end position="281"/>
    </location>
</feature>
<keyword evidence="3" id="KW-1185">Reference proteome</keyword>
<evidence type="ECO:0000313" key="3">
    <source>
        <dbReference type="Proteomes" id="UP000027222"/>
    </source>
</evidence>
<feature type="transmembrane region" description="Helical" evidence="1">
    <location>
        <begin position="171"/>
        <end position="193"/>
    </location>
</feature>
<gene>
    <name evidence="2" type="ORF">GALMADRAFT_934693</name>
</gene>
<evidence type="ECO:0000313" key="2">
    <source>
        <dbReference type="EMBL" id="KDR69113.1"/>
    </source>
</evidence>
<dbReference type="HOGENOM" id="CLU_044614_3_1_1"/>
<dbReference type="OrthoDB" id="2905268at2759"/>
<dbReference type="EMBL" id="KL142404">
    <property type="protein sequence ID" value="KDR69113.1"/>
    <property type="molecule type" value="Genomic_DNA"/>
</dbReference>
<evidence type="ECO:0000256" key="1">
    <source>
        <dbReference type="SAM" id="Phobius"/>
    </source>
</evidence>
<keyword evidence="1" id="KW-0812">Transmembrane</keyword>
<dbReference type="Proteomes" id="UP000027222">
    <property type="component" value="Unassembled WGS sequence"/>
</dbReference>
<feature type="transmembrane region" description="Helical" evidence="1">
    <location>
        <begin position="58"/>
        <end position="81"/>
    </location>
</feature>
<proteinExistence type="predicted"/>
<reference evidence="3" key="1">
    <citation type="journal article" date="2014" name="Proc. Natl. Acad. Sci. U.S.A.">
        <title>Extensive sampling of basidiomycete genomes demonstrates inadequacy of the white-rot/brown-rot paradigm for wood decay fungi.</title>
        <authorList>
            <person name="Riley R."/>
            <person name="Salamov A.A."/>
            <person name="Brown D.W."/>
            <person name="Nagy L.G."/>
            <person name="Floudas D."/>
            <person name="Held B.W."/>
            <person name="Levasseur A."/>
            <person name="Lombard V."/>
            <person name="Morin E."/>
            <person name="Otillar R."/>
            <person name="Lindquist E.A."/>
            <person name="Sun H."/>
            <person name="LaButti K.M."/>
            <person name="Schmutz J."/>
            <person name="Jabbour D."/>
            <person name="Luo H."/>
            <person name="Baker S.E."/>
            <person name="Pisabarro A.G."/>
            <person name="Walton J.D."/>
            <person name="Blanchette R.A."/>
            <person name="Henrissat B."/>
            <person name="Martin F."/>
            <person name="Cullen D."/>
            <person name="Hibbett D.S."/>
            <person name="Grigoriev I.V."/>
        </authorList>
    </citation>
    <scope>NUCLEOTIDE SEQUENCE [LARGE SCALE GENOMIC DNA]</scope>
    <source>
        <strain evidence="3">CBS 339.88</strain>
    </source>
</reference>
<keyword evidence="1" id="KW-1133">Transmembrane helix</keyword>
<protein>
    <submittedName>
        <fullName evidence="2">Uncharacterized protein</fullName>
    </submittedName>
</protein>
<feature type="transmembrane region" description="Helical" evidence="1">
    <location>
        <begin position="214"/>
        <end position="234"/>
    </location>
</feature>
<sequence>MKRSLKPFHIDEAILIAGWCSAVLWGMYTMLLGLYFILLRLRARTNKSSFNFKPTTTAVLITYLLATTHIAFMLYELIIGFTRTSTDAQEQLYFTYGTPQAIAMVKNLIYVAVGAIGDCIVLWRLFIIWNGNYWVSGFSGIVITATFVTGIIGSCAYVLPTNSGLISTKTAVRFIAISITLSLACNVLLTGLISGKIIYEQWRLNHLLGKRGPYLRVVVIIIESAAVITVARVFELALGAQGTTKGVDPRGNNSVYVVNFSMPQLLGIVPLTILISVLAGFTNNHTTGNEPIEERSQARSITGGIMFAPPITTRSDLHSTTLG</sequence>
<dbReference type="AlphaFoldDB" id="A0A067SQQ6"/>